<feature type="domain" description="Cell envelope-related transcriptional attenuator" evidence="14">
    <location>
        <begin position="165"/>
        <end position="308"/>
    </location>
</feature>
<evidence type="ECO:0000256" key="2">
    <source>
        <dbReference type="ARBA" id="ARBA00006068"/>
    </source>
</evidence>
<dbReference type="Proteomes" id="UP000195141">
    <property type="component" value="Chromosome"/>
</dbReference>
<evidence type="ECO:0000256" key="10">
    <source>
        <dbReference type="ARBA" id="ARBA00037178"/>
    </source>
</evidence>
<evidence type="ECO:0000313" key="17">
    <source>
        <dbReference type="Proteomes" id="UP000195141"/>
    </source>
</evidence>
<organism evidence="15">
    <name type="scientific">Candidatus Enterococcus clewellii</name>
    <dbReference type="NCBI Taxonomy" id="1834193"/>
    <lineage>
        <taxon>Bacteria</taxon>
        <taxon>Bacillati</taxon>
        <taxon>Bacillota</taxon>
        <taxon>Bacilli</taxon>
        <taxon>Lactobacillales</taxon>
        <taxon>Enterococcaceae</taxon>
        <taxon>Enterococcus</taxon>
    </lineage>
</organism>
<dbReference type="Gene3D" id="3.40.630.190">
    <property type="entry name" value="LCP protein"/>
    <property type="match status" value="1"/>
</dbReference>
<keyword evidence="8 13" id="KW-0472">Membrane</keyword>
<evidence type="ECO:0000256" key="8">
    <source>
        <dbReference type="ARBA" id="ARBA00023136"/>
    </source>
</evidence>
<evidence type="ECO:0000256" key="11">
    <source>
        <dbReference type="ARBA" id="ARBA00040752"/>
    </source>
</evidence>
<evidence type="ECO:0000313" key="16">
    <source>
        <dbReference type="EMBL" id="WYJ88603.1"/>
    </source>
</evidence>
<keyword evidence="7" id="KW-0805">Transcription regulation</keyword>
<evidence type="ECO:0000256" key="1">
    <source>
        <dbReference type="ARBA" id="ARBA00004401"/>
    </source>
</evidence>
<evidence type="ECO:0000256" key="5">
    <source>
        <dbReference type="ARBA" id="ARBA00022968"/>
    </source>
</evidence>
<reference evidence="16" key="2">
    <citation type="submission" date="2017-05" db="EMBL/GenBank/DDBJ databases">
        <authorList>
            <consortium name="The Broad Institute Genomics Platform"/>
            <consortium name="The Broad Institute Genomic Center for Infectious Diseases"/>
            <person name="Earl A."/>
            <person name="Manson A."/>
            <person name="Schwartman J."/>
            <person name="Gilmore M."/>
            <person name="Abouelleil A."/>
            <person name="Cao P."/>
            <person name="Chapman S."/>
            <person name="Cusick C."/>
            <person name="Shea T."/>
            <person name="Young S."/>
            <person name="Neafsey D."/>
            <person name="Nusbaum C."/>
            <person name="Birren B."/>
        </authorList>
    </citation>
    <scope>NUCLEOTIDE SEQUENCE</scope>
    <source>
        <strain evidence="16">9E7_DIV0242</strain>
    </source>
</reference>
<evidence type="ECO:0000256" key="13">
    <source>
        <dbReference type="SAM" id="Phobius"/>
    </source>
</evidence>
<evidence type="ECO:0000256" key="9">
    <source>
        <dbReference type="ARBA" id="ARBA00023163"/>
    </source>
</evidence>
<keyword evidence="17" id="KW-1185">Reference proteome</keyword>
<dbReference type="AlphaFoldDB" id="A0A242KBK7"/>
<dbReference type="PANTHER" id="PTHR33392">
    <property type="entry name" value="POLYISOPRENYL-TEICHOIC ACID--PEPTIDOGLYCAN TEICHOIC ACID TRANSFERASE TAGU"/>
    <property type="match status" value="1"/>
</dbReference>
<evidence type="ECO:0000256" key="3">
    <source>
        <dbReference type="ARBA" id="ARBA00022475"/>
    </source>
</evidence>
<name>A0A242KBK7_9ENTE</name>
<keyword evidence="4 13" id="KW-0812">Transmembrane</keyword>
<dbReference type="InterPro" id="IPR004474">
    <property type="entry name" value="LytR_CpsA_psr"/>
</dbReference>
<feature type="region of interest" description="Disordered" evidence="12">
    <location>
        <begin position="1"/>
        <end position="92"/>
    </location>
</feature>
<evidence type="ECO:0000256" key="6">
    <source>
        <dbReference type="ARBA" id="ARBA00022989"/>
    </source>
</evidence>
<feature type="transmembrane region" description="Helical" evidence="13">
    <location>
        <begin position="99"/>
        <end position="119"/>
    </location>
</feature>
<dbReference type="EMBL" id="CP147247">
    <property type="protein sequence ID" value="WYJ88603.1"/>
    <property type="molecule type" value="Genomic_DNA"/>
</dbReference>
<dbReference type="EMBL" id="NGMM01000001">
    <property type="protein sequence ID" value="OTP18553.1"/>
    <property type="molecule type" value="Genomic_DNA"/>
</dbReference>
<accession>A0A242KBK7</accession>
<comment type="function">
    <text evidence="10">Involved in SarA attenuation. Affects resistance to oxacillin and teicoplanin, as well as the synthesis of virulence factors.</text>
</comment>
<dbReference type="PANTHER" id="PTHR33392:SF8">
    <property type="entry name" value="REGULATORY PROTEIN MSRR"/>
    <property type="match status" value="1"/>
</dbReference>
<feature type="compositionally biased region" description="Basic and acidic residues" evidence="12">
    <location>
        <begin position="1"/>
        <end position="20"/>
    </location>
</feature>
<dbReference type="NCBIfam" id="TIGR00350">
    <property type="entry name" value="lytR_cpsA_psr"/>
    <property type="match status" value="1"/>
</dbReference>
<keyword evidence="5" id="KW-0735">Signal-anchor</keyword>
<keyword evidence="3" id="KW-1003">Cell membrane</keyword>
<evidence type="ECO:0000259" key="14">
    <source>
        <dbReference type="Pfam" id="PF03816"/>
    </source>
</evidence>
<dbReference type="GO" id="GO:0005886">
    <property type="term" value="C:plasma membrane"/>
    <property type="evidence" value="ECO:0007669"/>
    <property type="project" value="UniProtKB-SubCell"/>
</dbReference>
<evidence type="ECO:0000256" key="4">
    <source>
        <dbReference type="ARBA" id="ARBA00022692"/>
    </source>
</evidence>
<comment type="similarity">
    <text evidence="2">Belongs to the LytR/CpsA/Psr (LCP) family.</text>
</comment>
<evidence type="ECO:0000256" key="7">
    <source>
        <dbReference type="ARBA" id="ARBA00023015"/>
    </source>
</evidence>
<gene>
    <name evidence="16" type="ORF">A5888_000322</name>
    <name evidence="15" type="ORF">A5888_000367</name>
</gene>
<dbReference type="OrthoDB" id="9782542at2"/>
<proteinExistence type="inferred from homology"/>
<sequence>MSRMDRYKHIHKESEKEEKQPGFSPRRSKEVDQKGQREQTEQSNPYNYSEENYQRSQQLEDNRNHAYQRAAFSESEQAPIPPKKSAKPKKIKKHGKRRWLKWVLLAVVLLIVLPVIFFFKGKYAAEHDTSLPQEETETFNGVTSSDGSKNILFLGSDTRGEDAGRADTIMVLQLDGPSGKPKLISFMRDTFVDIPGYDANKINSAYAFGGAELVRQTLAQNFGIDCKYYAKVDFQSFEKVVDSLFPSGVRIDAEKDINLDGVDIAQGDQKMDGHVLLQYARFRMDEEGDFGRVRRQQQVMSAVISQLKNPLVLLRTPESAGKLVGYMANNIPMTYLLMNGPSLALKGASGIERLTVPVDNSWTDGYYDYAGSFLQIDLGMNQQAIQEFLAS</sequence>
<reference evidence="15" key="1">
    <citation type="submission" date="2017-05" db="EMBL/GenBank/DDBJ databases">
        <title>The Genome Sequence of Enterococcus sp. 9E7_DIV0242.</title>
        <authorList>
            <consortium name="The Broad Institute Genomics Platform"/>
            <consortium name="The Broad Institute Genomic Center for Infectious Diseases"/>
            <person name="Earl A."/>
            <person name="Manson A."/>
            <person name="Schwartman J."/>
            <person name="Gilmore M."/>
            <person name="Abouelleil A."/>
            <person name="Cao P."/>
            <person name="Chapman S."/>
            <person name="Cusick C."/>
            <person name="Shea T."/>
            <person name="Young S."/>
            <person name="Neafsey D."/>
            <person name="Nusbaum C."/>
            <person name="Birren B."/>
        </authorList>
    </citation>
    <scope>NUCLEOTIDE SEQUENCE [LARGE SCALE GENOMIC DNA]</scope>
    <source>
        <strain evidence="15">9E7_DIV0242</strain>
    </source>
</reference>
<comment type="subcellular location">
    <subcellularLocation>
        <location evidence="1">Cell membrane</location>
        <topology evidence="1">Single-pass type II membrane protein</topology>
    </subcellularLocation>
</comment>
<keyword evidence="9" id="KW-0804">Transcription</keyword>
<evidence type="ECO:0000256" key="12">
    <source>
        <dbReference type="SAM" id="MobiDB-lite"/>
    </source>
</evidence>
<dbReference type="Pfam" id="PF03816">
    <property type="entry name" value="LytR_cpsA_psr"/>
    <property type="match status" value="1"/>
</dbReference>
<keyword evidence="6 13" id="KW-1133">Transmembrane helix</keyword>
<evidence type="ECO:0000313" key="15">
    <source>
        <dbReference type="EMBL" id="OTP18553.1"/>
    </source>
</evidence>
<reference evidence="16" key="3">
    <citation type="submission" date="2024-03" db="EMBL/GenBank/DDBJ databases">
        <title>The Genome Sequence of Enterococcus sp. DIV0242b.</title>
        <authorList>
            <consortium name="The Broad Institute Genomics Platform"/>
            <consortium name="The Broad Institute Microbial Omics Core"/>
            <consortium name="The Broad Institute Genomic Center for Infectious Diseases"/>
            <person name="Earl A."/>
            <person name="Manson A."/>
            <person name="Gilmore M."/>
            <person name="Schwartman J."/>
            <person name="Shea T."/>
            <person name="Abouelleil A."/>
            <person name="Cao P."/>
            <person name="Chapman S."/>
            <person name="Cusick C."/>
            <person name="Young S."/>
            <person name="Neafsey D."/>
            <person name="Nusbaum C."/>
            <person name="Birren B."/>
        </authorList>
    </citation>
    <scope>NUCLEOTIDE SEQUENCE</scope>
    <source>
        <strain evidence="16">9E7_DIV0242</strain>
    </source>
</reference>
<dbReference type="InterPro" id="IPR050922">
    <property type="entry name" value="LytR/CpsA/Psr_CW_biosynth"/>
</dbReference>
<protein>
    <recommendedName>
        <fullName evidence="11">Regulatory protein MsrR</fullName>
    </recommendedName>
</protein>
<feature type="compositionally biased region" description="Polar residues" evidence="12">
    <location>
        <begin position="41"/>
        <end position="57"/>
    </location>
</feature>
<dbReference type="RefSeq" id="WP_086347527.1">
    <property type="nucleotide sequence ID" value="NZ_CP147247.1"/>
</dbReference>
<feature type="compositionally biased region" description="Basic and acidic residues" evidence="12">
    <location>
        <begin position="27"/>
        <end position="40"/>
    </location>
</feature>